<feature type="region of interest" description="Disordered" evidence="1">
    <location>
        <begin position="167"/>
        <end position="203"/>
    </location>
</feature>
<name>A0ABT1MLK4_9RHOB</name>
<dbReference type="SUPFAM" id="SSF49879">
    <property type="entry name" value="SMAD/FHA domain"/>
    <property type="match status" value="1"/>
</dbReference>
<feature type="domain" description="FHA" evidence="2">
    <location>
        <begin position="28"/>
        <end position="78"/>
    </location>
</feature>
<reference evidence="3 4" key="1">
    <citation type="submission" date="2022-03" db="EMBL/GenBank/DDBJ databases">
        <authorList>
            <person name="He Y."/>
        </authorList>
    </citation>
    <scope>NUCLEOTIDE SEQUENCE [LARGE SCALE GENOMIC DNA]</scope>
    <source>
        <strain evidence="3 4">TK19116</strain>
        <plasmid evidence="3">unnamed1</plasmid>
    </source>
</reference>
<feature type="region of interest" description="Disordered" evidence="1">
    <location>
        <begin position="109"/>
        <end position="153"/>
    </location>
</feature>
<dbReference type="Proteomes" id="UP001203945">
    <property type="component" value="Unassembled WGS sequence"/>
</dbReference>
<dbReference type="Pfam" id="PF20232">
    <property type="entry name" value="T6SS_FHA_C"/>
    <property type="match status" value="1"/>
</dbReference>
<dbReference type="SMART" id="SM00240">
    <property type="entry name" value="FHA"/>
    <property type="match status" value="1"/>
</dbReference>
<keyword evidence="4" id="KW-1185">Reference proteome</keyword>
<evidence type="ECO:0000313" key="3">
    <source>
        <dbReference type="EMBL" id="MCQ0969179.1"/>
    </source>
</evidence>
<dbReference type="InterPro" id="IPR000253">
    <property type="entry name" value="FHA_dom"/>
</dbReference>
<dbReference type="PROSITE" id="PS50006">
    <property type="entry name" value="FHA_DOMAIN"/>
    <property type="match status" value="1"/>
</dbReference>
<keyword evidence="3" id="KW-0614">Plasmid</keyword>
<protein>
    <submittedName>
        <fullName evidence="3">Type VI secretion system-associated FHA domain protein TagH</fullName>
    </submittedName>
</protein>
<feature type="compositionally biased region" description="Basic and acidic residues" evidence="1">
    <location>
        <begin position="114"/>
        <end position="135"/>
    </location>
</feature>
<proteinExistence type="predicted"/>
<dbReference type="InterPro" id="IPR046883">
    <property type="entry name" value="T6SS_FHA_C"/>
</dbReference>
<dbReference type="NCBIfam" id="TIGR03354">
    <property type="entry name" value="VI_FHA"/>
    <property type="match status" value="1"/>
</dbReference>
<geneLocation type="plasmid" evidence="3">
    <name>unnamed1</name>
</geneLocation>
<dbReference type="Gene3D" id="2.60.200.20">
    <property type="match status" value="1"/>
</dbReference>
<sequence>MSLVLQIENHQTMDDGGPSRIVVPQSGLSGGRSRAMDWVLPDASRHISGHHFDVYHDARGWWLRDVSTNGTFLQGQRYRMDGPHPLQDGDRFQVGQYLIVALFGQGGAASGGDGEAHRISSDSLPDRSHAPRVDDDPWAIGGGFEPVEPLPARPLRPMDDFASDFIPTGAPRPSPAAVQPAPQAGSSARETTGVKPPSQPTPDADFVRAFCKGVGLPPELYGDVDASALATALGRTMHSVVQQIMMALQDRAAAKQFARTGERTMRAATDNNPLKFLPDPAQAVEALFLKPRDGFMTAPDGLDEALRDLRLHQAALFAALQPALGALLSDLSPEGIEADADTRRLGGNRKAKAWELFVERWDAKAARHDNGMLDEFLDHFAAVYRDVEGRGDPGASRGGR</sequence>
<comment type="caution">
    <text evidence="3">The sequence shown here is derived from an EMBL/GenBank/DDBJ whole genome shotgun (WGS) entry which is preliminary data.</text>
</comment>
<organism evidence="3 4">
    <name type="scientific">Paracoccus albicereus</name>
    <dbReference type="NCBI Taxonomy" id="2922394"/>
    <lineage>
        <taxon>Bacteria</taxon>
        <taxon>Pseudomonadati</taxon>
        <taxon>Pseudomonadota</taxon>
        <taxon>Alphaproteobacteria</taxon>
        <taxon>Rhodobacterales</taxon>
        <taxon>Paracoccaceae</taxon>
        <taxon>Paracoccus</taxon>
    </lineage>
</organism>
<dbReference type="CDD" id="cd00060">
    <property type="entry name" value="FHA"/>
    <property type="match status" value="1"/>
</dbReference>
<gene>
    <name evidence="3" type="primary">tagH</name>
    <name evidence="3" type="ORF">MLD63_01850</name>
</gene>
<evidence type="ECO:0000256" key="1">
    <source>
        <dbReference type="SAM" id="MobiDB-lite"/>
    </source>
</evidence>
<dbReference type="InterPro" id="IPR008984">
    <property type="entry name" value="SMAD_FHA_dom_sf"/>
</dbReference>
<dbReference type="Pfam" id="PF00498">
    <property type="entry name" value="FHA"/>
    <property type="match status" value="1"/>
</dbReference>
<accession>A0ABT1MLK4</accession>
<dbReference type="RefSeq" id="WP_255328134.1">
    <property type="nucleotide sequence ID" value="NZ_JAKZEU010000001.1"/>
</dbReference>
<dbReference type="EMBL" id="JAKZEU010000001">
    <property type="protein sequence ID" value="MCQ0969179.1"/>
    <property type="molecule type" value="Genomic_DNA"/>
</dbReference>
<evidence type="ECO:0000259" key="2">
    <source>
        <dbReference type="PROSITE" id="PS50006"/>
    </source>
</evidence>
<feature type="compositionally biased region" description="Low complexity" evidence="1">
    <location>
        <begin position="175"/>
        <end position="188"/>
    </location>
</feature>
<dbReference type="InterPro" id="IPR017735">
    <property type="entry name" value="T6SS_FHA"/>
</dbReference>
<evidence type="ECO:0000313" key="4">
    <source>
        <dbReference type="Proteomes" id="UP001203945"/>
    </source>
</evidence>